<feature type="compositionally biased region" description="Low complexity" evidence="1">
    <location>
        <begin position="1"/>
        <end position="14"/>
    </location>
</feature>
<dbReference type="EMBL" id="VWRR01000005">
    <property type="protein sequence ID" value="KAF6003878.1"/>
    <property type="molecule type" value="Genomic_DNA"/>
</dbReference>
<name>A0A7J7ILF4_9RHOD</name>
<reference evidence="2 3" key="1">
    <citation type="journal article" date="2020" name="J. Phycol.">
        <title>Comparative genome analysis reveals Cyanidiococcus gen. nov., a new extremophilic red algal genus sister to Cyanidioschyzon (Cyanidioschyzonaceae, Rhodophyta).</title>
        <authorList>
            <person name="Liu S.-L."/>
            <person name="Chiang Y.-R."/>
            <person name="Yoon H.S."/>
            <person name="Fu H.-Y."/>
        </authorList>
    </citation>
    <scope>NUCLEOTIDE SEQUENCE [LARGE SCALE GENOMIC DNA]</scope>
    <source>
        <strain evidence="2 3">THAL066</strain>
    </source>
</reference>
<keyword evidence="3" id="KW-1185">Reference proteome</keyword>
<sequence length="120" mass="12247">MAPASRPVTRTSPRPAAPPTCWPIAPDPTSGSATLPAAAPAQRADADPQAGRQRPRATGTQAVTCPGTDGGDTGGPGAASTPFASLLAVSSAFHPLFKVLFIFPSRYLFAIGLSPVFSFR</sequence>
<protein>
    <submittedName>
        <fullName evidence="2">Uncharacterized protein</fullName>
    </submittedName>
</protein>
<feature type="compositionally biased region" description="Low complexity" evidence="1">
    <location>
        <begin position="36"/>
        <end position="52"/>
    </location>
</feature>
<accession>A0A7J7ILF4</accession>
<dbReference type="OrthoDB" id="3470073at2759"/>
<evidence type="ECO:0000313" key="2">
    <source>
        <dbReference type="EMBL" id="KAF6003878.1"/>
    </source>
</evidence>
<feature type="compositionally biased region" description="Gly residues" evidence="1">
    <location>
        <begin position="68"/>
        <end position="77"/>
    </location>
</feature>
<feature type="region of interest" description="Disordered" evidence="1">
    <location>
        <begin position="1"/>
        <end position="80"/>
    </location>
</feature>
<dbReference type="AlphaFoldDB" id="A0A7J7ILF4"/>
<comment type="caution">
    <text evidence="2">The sequence shown here is derived from an EMBL/GenBank/DDBJ whole genome shotgun (WGS) entry which is preliminary data.</text>
</comment>
<evidence type="ECO:0000313" key="3">
    <source>
        <dbReference type="Proteomes" id="UP000530660"/>
    </source>
</evidence>
<proteinExistence type="predicted"/>
<gene>
    <name evidence="2" type="ORF">F1559_003152</name>
</gene>
<dbReference type="Proteomes" id="UP000530660">
    <property type="component" value="Unassembled WGS sequence"/>
</dbReference>
<evidence type="ECO:0000256" key="1">
    <source>
        <dbReference type="SAM" id="MobiDB-lite"/>
    </source>
</evidence>
<organism evidence="2 3">
    <name type="scientific">Cyanidiococcus yangmingshanensis</name>
    <dbReference type="NCBI Taxonomy" id="2690220"/>
    <lineage>
        <taxon>Eukaryota</taxon>
        <taxon>Rhodophyta</taxon>
        <taxon>Bangiophyceae</taxon>
        <taxon>Cyanidiales</taxon>
        <taxon>Cyanidiaceae</taxon>
        <taxon>Cyanidiococcus</taxon>
    </lineage>
</organism>